<evidence type="ECO:0000313" key="2">
    <source>
        <dbReference type="Proteomes" id="UP000562464"/>
    </source>
</evidence>
<dbReference type="EMBL" id="JACHHV010000007">
    <property type="protein sequence ID" value="MBB5887762.1"/>
    <property type="molecule type" value="Genomic_DNA"/>
</dbReference>
<comment type="caution">
    <text evidence="1">The sequence shown here is derived from an EMBL/GenBank/DDBJ whole genome shotgun (WGS) entry which is preliminary data.</text>
</comment>
<proteinExistence type="predicted"/>
<dbReference type="Proteomes" id="UP000562464">
    <property type="component" value="Unassembled WGS sequence"/>
</dbReference>
<reference evidence="1 2" key="1">
    <citation type="submission" date="2020-08" db="EMBL/GenBank/DDBJ databases">
        <title>Genomic Encyclopedia of Type Strains, Phase IV (KMG-IV): sequencing the most valuable type-strain genomes for metagenomic binning, comparative biology and taxonomic classification.</title>
        <authorList>
            <person name="Goeker M."/>
        </authorList>
    </citation>
    <scope>NUCLEOTIDE SEQUENCE [LARGE SCALE GENOMIC DNA]</scope>
    <source>
        <strain evidence="1 2">DSM 14925</strain>
    </source>
</reference>
<dbReference type="AlphaFoldDB" id="A0A841C843"/>
<keyword evidence="2" id="KW-1185">Reference proteome</keyword>
<name>A0A841C843_9LACT</name>
<organism evidence="1 2">
    <name type="scientific">Lactovum miscens</name>
    <dbReference type="NCBI Taxonomy" id="190387"/>
    <lineage>
        <taxon>Bacteria</taxon>
        <taxon>Bacillati</taxon>
        <taxon>Bacillota</taxon>
        <taxon>Bacilli</taxon>
        <taxon>Lactobacillales</taxon>
        <taxon>Streptococcaceae</taxon>
        <taxon>Lactovum</taxon>
    </lineage>
</organism>
<protein>
    <submittedName>
        <fullName evidence="1">Zn finger protein HypA/HybF involved in hydrogenase expression</fullName>
    </submittedName>
</protein>
<accession>A0A841C843</accession>
<gene>
    <name evidence="1" type="ORF">HNQ37_000636</name>
</gene>
<sequence>MSYYNHMNDQPDKRLKCSSCGKPFNYTISDGSMSGEHDWAPIVCPWCGSHNGKVHGGATISVWTSKIE</sequence>
<evidence type="ECO:0000313" key="1">
    <source>
        <dbReference type="EMBL" id="MBB5887762.1"/>
    </source>
</evidence>